<feature type="signal peptide" evidence="1">
    <location>
        <begin position="1"/>
        <end position="20"/>
    </location>
</feature>
<dbReference type="Proteomes" id="UP000054928">
    <property type="component" value="Unassembled WGS sequence"/>
</dbReference>
<evidence type="ECO:0000313" key="3">
    <source>
        <dbReference type="Proteomes" id="UP000054928"/>
    </source>
</evidence>
<reference evidence="3" key="1">
    <citation type="submission" date="2014-09" db="EMBL/GenBank/DDBJ databases">
        <authorList>
            <person name="Sharma Rahul"/>
            <person name="Thines Marco"/>
        </authorList>
    </citation>
    <scope>NUCLEOTIDE SEQUENCE [LARGE SCALE GENOMIC DNA]</scope>
</reference>
<dbReference type="EMBL" id="CCYD01002151">
    <property type="protein sequence ID" value="CEG46685.1"/>
    <property type="molecule type" value="Genomic_DNA"/>
</dbReference>
<proteinExistence type="predicted"/>
<keyword evidence="3" id="KW-1185">Reference proteome</keyword>
<dbReference type="AlphaFoldDB" id="A0A0P1B0B6"/>
<keyword evidence="1" id="KW-0732">Signal</keyword>
<name>A0A0P1B0B6_PLAHL</name>
<dbReference type="RefSeq" id="XP_036263382.1">
    <property type="nucleotide sequence ID" value="XM_036407126.1"/>
</dbReference>
<protein>
    <recommendedName>
        <fullName evidence="4">RxLR-like protein</fullName>
    </recommendedName>
</protein>
<dbReference type="GeneID" id="59052791"/>
<accession>A0A0P1B0B6</accession>
<sequence length="73" mass="8349">MGKSCIISRNLLYILFLAIAKFQQNLQIIYSTPVTPSSLLQTEEIDNQEQQKKIILLNLFSCTIRSLKSFTVV</sequence>
<feature type="chain" id="PRO_5006059082" description="RxLR-like protein" evidence="1">
    <location>
        <begin position="21"/>
        <end position="73"/>
    </location>
</feature>
<organism evidence="2 3">
    <name type="scientific">Plasmopara halstedii</name>
    <name type="common">Downy mildew of sunflower</name>
    <dbReference type="NCBI Taxonomy" id="4781"/>
    <lineage>
        <taxon>Eukaryota</taxon>
        <taxon>Sar</taxon>
        <taxon>Stramenopiles</taxon>
        <taxon>Oomycota</taxon>
        <taxon>Peronosporomycetes</taxon>
        <taxon>Peronosporales</taxon>
        <taxon>Peronosporaceae</taxon>
        <taxon>Plasmopara</taxon>
    </lineage>
</organism>
<evidence type="ECO:0000256" key="1">
    <source>
        <dbReference type="SAM" id="SignalP"/>
    </source>
</evidence>
<evidence type="ECO:0000313" key="2">
    <source>
        <dbReference type="EMBL" id="CEG46685.1"/>
    </source>
</evidence>
<evidence type="ECO:0008006" key="4">
    <source>
        <dbReference type="Google" id="ProtNLM"/>
    </source>
</evidence>